<dbReference type="GeneID" id="66115451"/>
<dbReference type="SUPFAM" id="SSF82061">
    <property type="entry name" value="BAH domain"/>
    <property type="match status" value="1"/>
</dbReference>
<keyword evidence="2" id="KW-1185">Reference proteome</keyword>
<protein>
    <submittedName>
        <fullName evidence="1">Uncharacterized protein</fullName>
    </submittedName>
</protein>
<reference evidence="1" key="1">
    <citation type="submission" date="2021-03" db="EMBL/GenBank/DDBJ databases">
        <authorList>
            <person name="Palmer J.M."/>
        </authorList>
    </citation>
    <scope>NUCLEOTIDE SEQUENCE</scope>
    <source>
        <strain evidence="1">ARV_011</strain>
    </source>
</reference>
<dbReference type="AlphaFoldDB" id="A0A9P7VD89"/>
<proteinExistence type="predicted"/>
<comment type="caution">
    <text evidence="1">The sequence shown here is derived from an EMBL/GenBank/DDBJ whole genome shotgun (WGS) entry which is preliminary data.</text>
</comment>
<dbReference type="EMBL" id="JAHMUF010000002">
    <property type="protein sequence ID" value="KAG7195695.1"/>
    <property type="molecule type" value="Genomic_DNA"/>
</dbReference>
<dbReference type="RefSeq" id="XP_043051240.1">
    <property type="nucleotide sequence ID" value="XM_043192852.1"/>
</dbReference>
<evidence type="ECO:0000313" key="1">
    <source>
        <dbReference type="EMBL" id="KAG7195695.1"/>
    </source>
</evidence>
<evidence type="ECO:0000313" key="2">
    <source>
        <dbReference type="Proteomes" id="UP000790833"/>
    </source>
</evidence>
<accession>A0A9P7VD89</accession>
<dbReference type="InterPro" id="IPR043151">
    <property type="entry name" value="BAH_sf"/>
</dbReference>
<organism evidence="1 2">
    <name type="scientific">Scheffersomyces spartinae</name>
    <dbReference type="NCBI Taxonomy" id="45513"/>
    <lineage>
        <taxon>Eukaryota</taxon>
        <taxon>Fungi</taxon>
        <taxon>Dikarya</taxon>
        <taxon>Ascomycota</taxon>
        <taxon>Saccharomycotina</taxon>
        <taxon>Pichiomycetes</taxon>
        <taxon>Debaryomycetaceae</taxon>
        <taxon>Scheffersomyces</taxon>
    </lineage>
</organism>
<gene>
    <name evidence="1" type="ORF">KQ657_002077</name>
</gene>
<sequence>MSATISSFTPTYHLSTYPLFQLKLKQGDVDQFEDANDVVTVGHIQDFRFNTVQFLSMRVFLFVEAKDVRVSEEFGPLNKEKYFTSYQEPIQLASVLDKGTVVSKNGFDQEVNDISTLYDIFVSRRASTVDRNMKLSPEFNFNDMLKRERTGVHAVSLSWDECT</sequence>
<dbReference type="Gene3D" id="2.30.30.490">
    <property type="match status" value="1"/>
</dbReference>
<name>A0A9P7VD89_9ASCO</name>
<dbReference type="Proteomes" id="UP000790833">
    <property type="component" value="Unassembled WGS sequence"/>
</dbReference>